<dbReference type="GO" id="GO:0004564">
    <property type="term" value="F:beta-fructofuranosidase activity"/>
    <property type="evidence" value="ECO:0007669"/>
    <property type="project" value="UniProtKB-EC"/>
</dbReference>
<dbReference type="InterPro" id="IPR051214">
    <property type="entry name" value="GH32_Enzymes"/>
</dbReference>
<keyword evidence="9" id="KW-1185">Reference proteome</keyword>
<name>N2AH89_9FIRM</name>
<dbReference type="eggNOG" id="COG1621">
    <property type="taxonomic scope" value="Bacteria"/>
</dbReference>
<dbReference type="InterPro" id="IPR001362">
    <property type="entry name" value="Glyco_hydro_32"/>
</dbReference>
<dbReference type="InterPro" id="IPR023296">
    <property type="entry name" value="Glyco_hydro_beta-prop_sf"/>
</dbReference>
<dbReference type="AlphaFoldDB" id="N2AH89"/>
<dbReference type="Pfam" id="PF08244">
    <property type="entry name" value="Glyco_hydro_32C"/>
    <property type="match status" value="1"/>
</dbReference>
<reference evidence="8 9" key="1">
    <citation type="journal article" date="2014" name="Genome Announc.">
        <title>Draft genome sequences of the altered schaedler flora, a defined bacterial community from gnotobiotic mice.</title>
        <authorList>
            <person name="Wannemuehler M.J."/>
            <person name="Overstreet A.M."/>
            <person name="Ward D.V."/>
            <person name="Phillips G.J."/>
        </authorList>
    </citation>
    <scope>NUCLEOTIDE SEQUENCE [LARGE SCALE GENOMIC DNA]</scope>
    <source>
        <strain evidence="8 9">ASF492</strain>
    </source>
</reference>
<dbReference type="PANTHER" id="PTHR43101">
    <property type="entry name" value="BETA-FRUCTOSIDASE"/>
    <property type="match status" value="1"/>
</dbReference>
<evidence type="ECO:0000256" key="5">
    <source>
        <dbReference type="RuleBase" id="RU362110"/>
    </source>
</evidence>
<evidence type="ECO:0000259" key="7">
    <source>
        <dbReference type="Pfam" id="PF08244"/>
    </source>
</evidence>
<dbReference type="Gene3D" id="2.60.120.560">
    <property type="entry name" value="Exo-inulinase, domain 1"/>
    <property type="match status" value="1"/>
</dbReference>
<organism evidence="8 9">
    <name type="scientific">Eubacterium plexicaudatum ASF492</name>
    <dbReference type="NCBI Taxonomy" id="1235802"/>
    <lineage>
        <taxon>Bacteria</taxon>
        <taxon>Bacillati</taxon>
        <taxon>Bacillota</taxon>
        <taxon>Clostridia</taxon>
        <taxon>Eubacteriales</taxon>
        <taxon>Eubacteriaceae</taxon>
        <taxon>Eubacterium</taxon>
    </lineage>
</organism>
<feature type="domain" description="Glycosyl hydrolase family 32 N-terminal" evidence="6">
    <location>
        <begin position="6"/>
        <end position="311"/>
    </location>
</feature>
<evidence type="ECO:0000313" key="8">
    <source>
        <dbReference type="EMBL" id="EMZ28777.1"/>
    </source>
</evidence>
<dbReference type="SMART" id="SM00640">
    <property type="entry name" value="Glyco_32"/>
    <property type="match status" value="1"/>
</dbReference>
<dbReference type="InterPro" id="IPR013189">
    <property type="entry name" value="Glyco_hydro_32_C"/>
</dbReference>
<dbReference type="GO" id="GO:0005975">
    <property type="term" value="P:carbohydrate metabolic process"/>
    <property type="evidence" value="ECO:0007669"/>
    <property type="project" value="InterPro"/>
</dbReference>
<comment type="similarity">
    <text evidence="1 5">Belongs to the glycosyl hydrolase 32 family.</text>
</comment>
<protein>
    <recommendedName>
        <fullName evidence="2">beta-fructofuranosidase</fullName>
        <ecNumber evidence="2">3.2.1.26</ecNumber>
    </recommendedName>
</protein>
<dbReference type="EC" id="3.2.1.26" evidence="2"/>
<dbReference type="STRING" id="1235802.C823_01804"/>
<accession>N2AH89</accession>
<dbReference type="EMBL" id="AQFT01000057">
    <property type="protein sequence ID" value="EMZ28777.1"/>
    <property type="molecule type" value="Genomic_DNA"/>
</dbReference>
<evidence type="ECO:0000256" key="1">
    <source>
        <dbReference type="ARBA" id="ARBA00009902"/>
    </source>
</evidence>
<evidence type="ECO:0000256" key="3">
    <source>
        <dbReference type="ARBA" id="ARBA00022801"/>
    </source>
</evidence>
<dbReference type="Pfam" id="PF00251">
    <property type="entry name" value="Glyco_hydro_32N"/>
    <property type="match status" value="1"/>
</dbReference>
<proteinExistence type="inferred from homology"/>
<dbReference type="Gene3D" id="2.115.10.20">
    <property type="entry name" value="Glycosyl hydrolase domain, family 43"/>
    <property type="match status" value="1"/>
</dbReference>
<sequence length="442" mass="50648">MRPEIHFTPIRNWMNDPVGLIYFQGNYHLFYQYFPYEKYWGTMHWGHAVSKDFIRWQHLPIALYPSRLEDCNGCFSGSAAEDGGKMYLFYTGVHYDKVKKDNIHVSENGLFTSCQIGMISSDGFSFDNNEKKLLIPALTDPELGSRVHTRDPKVWKDSEGWHMVLGSQSEQQGKLIGQVLFYKSVDGITWTFQNCFRMPDVEMIECPDLFQADGSWVLLVSLMGRGMGEEPEHISYGAVVNFDAESGELQADSSTFLPLDAGMDLYAAQTMKDEQGQNVMLAWVRMPQPIDGEQWIGMYTLPRIVSVRDGRLWYAVHPLVKEQFSISCRPEYFVRGAVRMEAELEVNGRIEIGGYEIKRTGTMLCTDRTNVFPKDAERWLRKTQSRLSGGRCRLEIYVDHGIIEIFVNDGEMVITQVVYGMQGTFCCENVKSLCCWKCGELE</sequence>
<evidence type="ECO:0000259" key="6">
    <source>
        <dbReference type="Pfam" id="PF00251"/>
    </source>
</evidence>
<evidence type="ECO:0000256" key="4">
    <source>
        <dbReference type="ARBA" id="ARBA00023295"/>
    </source>
</evidence>
<dbReference type="InterPro" id="IPR013320">
    <property type="entry name" value="ConA-like_dom_sf"/>
</dbReference>
<keyword evidence="4 5" id="KW-0326">Glycosidase</keyword>
<comment type="caution">
    <text evidence="8">The sequence shown here is derived from an EMBL/GenBank/DDBJ whole genome shotgun (WGS) entry which is preliminary data.</text>
</comment>
<evidence type="ECO:0000313" key="9">
    <source>
        <dbReference type="Proteomes" id="UP000012589"/>
    </source>
</evidence>
<dbReference type="HOGENOM" id="CLU_001528_7_0_9"/>
<dbReference type="PATRIC" id="fig|1235802.3.peg.1911"/>
<dbReference type="SUPFAM" id="SSF75005">
    <property type="entry name" value="Arabinanase/levansucrase/invertase"/>
    <property type="match status" value="1"/>
</dbReference>
<evidence type="ECO:0000256" key="2">
    <source>
        <dbReference type="ARBA" id="ARBA00012758"/>
    </source>
</evidence>
<dbReference type="InterPro" id="IPR013148">
    <property type="entry name" value="Glyco_hydro_32_N"/>
</dbReference>
<feature type="domain" description="Glycosyl hydrolase family 32 C-terminal" evidence="7">
    <location>
        <begin position="365"/>
        <end position="419"/>
    </location>
</feature>
<dbReference type="SUPFAM" id="SSF49899">
    <property type="entry name" value="Concanavalin A-like lectins/glucanases"/>
    <property type="match status" value="1"/>
</dbReference>
<dbReference type="CDD" id="cd08996">
    <property type="entry name" value="GH32_FFase"/>
    <property type="match status" value="1"/>
</dbReference>
<dbReference type="Proteomes" id="UP000012589">
    <property type="component" value="Unassembled WGS sequence"/>
</dbReference>
<dbReference type="PANTHER" id="PTHR43101:SF1">
    <property type="entry name" value="BETA-FRUCTOSIDASE"/>
    <property type="match status" value="1"/>
</dbReference>
<keyword evidence="3 5" id="KW-0378">Hydrolase</keyword>
<gene>
    <name evidence="8" type="ORF">C823_01804</name>
</gene>
<dbReference type="OrthoDB" id="9759709at2"/>